<accession>A0A135YVV0</accession>
<organism evidence="1 2">
    <name type="scientific">Peptostreptococcus anaerobius</name>
    <dbReference type="NCBI Taxonomy" id="1261"/>
    <lineage>
        <taxon>Bacteria</taxon>
        <taxon>Bacillati</taxon>
        <taxon>Bacillota</taxon>
        <taxon>Clostridia</taxon>
        <taxon>Peptostreptococcales</taxon>
        <taxon>Peptostreptococcaceae</taxon>
        <taxon>Peptostreptococcus</taxon>
    </lineage>
</organism>
<name>A0A135YVV0_9FIRM</name>
<gene>
    <name evidence="1" type="ORF">HMPREF3195_00697</name>
</gene>
<dbReference type="EMBL" id="LSQZ01000021">
    <property type="protein sequence ID" value="KXI13536.1"/>
    <property type="molecule type" value="Genomic_DNA"/>
</dbReference>
<comment type="caution">
    <text evidence="1">The sequence shown here is derived from an EMBL/GenBank/DDBJ whole genome shotgun (WGS) entry which is preliminary data.</text>
</comment>
<sequence>MQFTYDIDLKEGLYLNQCQAIFNILPDDFEKYEVEIYVQNSDIGKVKKINQ</sequence>
<proteinExistence type="predicted"/>
<reference evidence="1 2" key="1">
    <citation type="submission" date="2016-02" db="EMBL/GenBank/DDBJ databases">
        <authorList>
            <person name="Wen L."/>
            <person name="He K."/>
            <person name="Yang H."/>
        </authorList>
    </citation>
    <scope>NUCLEOTIDE SEQUENCE [LARGE SCALE GENOMIC DNA]</scope>
    <source>
        <strain evidence="1 2">MJR8628A</strain>
    </source>
</reference>
<evidence type="ECO:0000313" key="1">
    <source>
        <dbReference type="EMBL" id="KXI13536.1"/>
    </source>
</evidence>
<dbReference type="Proteomes" id="UP000070326">
    <property type="component" value="Unassembled WGS sequence"/>
</dbReference>
<protein>
    <submittedName>
        <fullName evidence="1">Uncharacterized protein</fullName>
    </submittedName>
</protein>
<dbReference type="AlphaFoldDB" id="A0A135YVV0"/>
<dbReference type="PATRIC" id="fig|1261.5.peg.702"/>
<evidence type="ECO:0000313" key="2">
    <source>
        <dbReference type="Proteomes" id="UP000070326"/>
    </source>
</evidence>